<dbReference type="InterPro" id="IPR007185">
    <property type="entry name" value="DNA_pol_a/d/e_bsu"/>
</dbReference>
<dbReference type="Gene3D" id="3.60.21.60">
    <property type="match status" value="1"/>
</dbReference>
<evidence type="ECO:0000259" key="6">
    <source>
        <dbReference type="Pfam" id="PF04042"/>
    </source>
</evidence>
<keyword evidence="5" id="KW-0539">Nucleus</keyword>
<feature type="domain" description="DNA polymerase alpha subunit B OB" evidence="7">
    <location>
        <begin position="29"/>
        <end position="131"/>
    </location>
</feature>
<evidence type="ECO:0000256" key="5">
    <source>
        <dbReference type="ARBA" id="ARBA00023242"/>
    </source>
</evidence>
<name>A0A6B2G2Z2_MYXSQ</name>
<dbReference type="Pfam" id="PF22062">
    <property type="entry name" value="OB_DPOA2"/>
    <property type="match status" value="1"/>
</dbReference>
<dbReference type="GO" id="GO:0005658">
    <property type="term" value="C:alpha DNA polymerase:primase complex"/>
    <property type="evidence" value="ECO:0007669"/>
    <property type="project" value="TreeGrafter"/>
</dbReference>
<evidence type="ECO:0000256" key="1">
    <source>
        <dbReference type="ARBA" id="ARBA00004123"/>
    </source>
</evidence>
<dbReference type="AlphaFoldDB" id="A0A6B2G2Z2"/>
<accession>A0A6B2G2Z2</accession>
<evidence type="ECO:0000256" key="4">
    <source>
        <dbReference type="ARBA" id="ARBA00022705"/>
    </source>
</evidence>
<organism evidence="8">
    <name type="scientific">Myxobolus squamalis</name>
    <name type="common">Myxosporean</name>
    <dbReference type="NCBI Taxonomy" id="59785"/>
    <lineage>
        <taxon>Eukaryota</taxon>
        <taxon>Metazoa</taxon>
        <taxon>Cnidaria</taxon>
        <taxon>Myxozoa</taxon>
        <taxon>Myxosporea</taxon>
        <taxon>Bivalvulida</taxon>
        <taxon>Platysporina</taxon>
        <taxon>Myxobolidae</taxon>
        <taxon>Myxobolus</taxon>
    </lineage>
</organism>
<protein>
    <recommendedName>
        <fullName evidence="3">DNA polymerase alpha subunit B</fullName>
    </recommendedName>
</protein>
<evidence type="ECO:0000259" key="7">
    <source>
        <dbReference type="Pfam" id="PF22062"/>
    </source>
</evidence>
<keyword evidence="4" id="KW-0235">DNA replication</keyword>
<reference evidence="8" key="1">
    <citation type="submission" date="2018-11" db="EMBL/GenBank/DDBJ databases">
        <title>Myxobolus squamalis genome and transcriptome.</title>
        <authorList>
            <person name="Yahalomi D."/>
            <person name="Atkinson S.D."/>
            <person name="Neuhof M."/>
            <person name="Chang E.S."/>
            <person name="Philippe H."/>
            <person name="Cartwright P."/>
            <person name="Bartholomew J.L."/>
            <person name="Huchon D."/>
        </authorList>
    </citation>
    <scope>NUCLEOTIDE SEQUENCE</scope>
    <source>
        <strain evidence="8">71B08</strain>
        <tissue evidence="8">Whole</tissue>
    </source>
</reference>
<evidence type="ECO:0000313" key="8">
    <source>
        <dbReference type="EMBL" id="NDJ95849.1"/>
    </source>
</evidence>
<dbReference type="EMBL" id="GHBR01000268">
    <property type="protein sequence ID" value="NDJ95849.1"/>
    <property type="molecule type" value="Transcribed_RNA"/>
</dbReference>
<dbReference type="GO" id="GO:0006270">
    <property type="term" value="P:DNA replication initiation"/>
    <property type="evidence" value="ECO:0007669"/>
    <property type="project" value="TreeGrafter"/>
</dbReference>
<feature type="domain" description="DNA polymerase alpha/delta/epsilon subunit B" evidence="6">
    <location>
        <begin position="151"/>
        <end position="308"/>
    </location>
</feature>
<dbReference type="InterPro" id="IPR016722">
    <property type="entry name" value="DNA_pol_alpha_bsu"/>
</dbReference>
<dbReference type="PANTHER" id="PTHR23061">
    <property type="entry name" value="DNA POLYMERASE 2 ALPHA 70 KDA SUBUNIT"/>
    <property type="match status" value="1"/>
</dbReference>
<evidence type="ECO:0000256" key="2">
    <source>
        <dbReference type="ARBA" id="ARBA00007299"/>
    </source>
</evidence>
<comment type="similarity">
    <text evidence="2">Belongs to the DNA polymerase alpha subunit B family.</text>
</comment>
<evidence type="ECO:0000256" key="3">
    <source>
        <dbReference type="ARBA" id="ARBA00018596"/>
    </source>
</evidence>
<dbReference type="Pfam" id="PF04042">
    <property type="entry name" value="DNA_pol_E_B"/>
    <property type="match status" value="1"/>
</dbReference>
<proteinExistence type="inferred from homology"/>
<comment type="subcellular location">
    <subcellularLocation>
        <location evidence="1">Nucleus</location>
    </subcellularLocation>
</comment>
<dbReference type="GO" id="GO:0003677">
    <property type="term" value="F:DNA binding"/>
    <property type="evidence" value="ECO:0007669"/>
    <property type="project" value="InterPro"/>
</dbReference>
<dbReference type="InterPro" id="IPR054300">
    <property type="entry name" value="OB_DPOA2"/>
</dbReference>
<sequence length="310" mass="34888">MHHKLDLVFPEMSKINFMFQKLTSIISHLDMEMSNLVKKIHSYHSFIKSFNKLGQVCLDETFVFGRICAKTTGSKIGLNSIYIEGNLKMCDGIRIKLDISSIKSLSLFPGQVVIAKGIHPQASIFVASQILVENRFPLERQACWGSTLRGVVVAGPFYSEMSPSTDYISTIAQILKSELPDLLIFIGPFVEYNCYPKDEKGDISCGKFLDNCIEQLVSVCSETGTRIVMVPSVEDVCSIPIFPQTPTFCSKHNGINQLPNPYSFQANSFDITVTSMDILLHMSGFEFSYGEQESDRISRMLKHILNHKRF</sequence>
<dbReference type="PANTHER" id="PTHR23061:SF12">
    <property type="entry name" value="DNA POLYMERASE ALPHA SUBUNIT B"/>
    <property type="match status" value="1"/>
</dbReference>